<dbReference type="CDD" id="cd01747">
    <property type="entry name" value="GATase1_Glutamyl_Hydrolase"/>
    <property type="match status" value="1"/>
</dbReference>
<dbReference type="Gene3D" id="1.10.1200.30">
    <property type="match status" value="1"/>
</dbReference>
<comment type="subcellular location">
    <subcellularLocation>
        <location evidence="1">Secreted</location>
        <location evidence="1">Extracellular space</location>
    </subcellularLocation>
</comment>
<dbReference type="InterPro" id="IPR008919">
    <property type="entry name" value="Retrov_capsid_N"/>
</dbReference>
<dbReference type="GO" id="GO:0034722">
    <property type="term" value="F:gamma-glutamyl-peptidase activity"/>
    <property type="evidence" value="ECO:0007669"/>
    <property type="project" value="UniProtKB-UniRule"/>
</dbReference>
<dbReference type="SUPFAM" id="SSF47353">
    <property type="entry name" value="Retrovirus capsid dimerization domain-like"/>
    <property type="match status" value="1"/>
</dbReference>
<dbReference type="Pfam" id="PF00607">
    <property type="entry name" value="Gag_p24"/>
    <property type="match status" value="1"/>
</dbReference>
<evidence type="ECO:0000256" key="8">
    <source>
        <dbReference type="SAM" id="MobiDB-lite"/>
    </source>
</evidence>
<dbReference type="GO" id="GO:0005576">
    <property type="term" value="C:extracellular region"/>
    <property type="evidence" value="ECO:0007669"/>
    <property type="project" value="UniProtKB-SubCell"/>
</dbReference>
<gene>
    <name evidence="11" type="ORF">HGM15179_007719</name>
</gene>
<evidence type="ECO:0000256" key="5">
    <source>
        <dbReference type="ARBA" id="ARBA00022801"/>
    </source>
</evidence>
<evidence type="ECO:0000256" key="7">
    <source>
        <dbReference type="PROSITE-ProRule" id="PRU00607"/>
    </source>
</evidence>
<dbReference type="InterPro" id="IPR029062">
    <property type="entry name" value="Class_I_gatase-like"/>
</dbReference>
<dbReference type="Pfam" id="PF19317">
    <property type="entry name" value="Gag_p24_C"/>
    <property type="match status" value="1"/>
</dbReference>
<dbReference type="EC" id="3.4.19.9" evidence="7"/>
<dbReference type="Gene3D" id="1.10.375.10">
    <property type="entry name" value="Human Immunodeficiency Virus Type 1 Capsid Protein"/>
    <property type="match status" value="1"/>
</dbReference>
<feature type="region of interest" description="Disordered" evidence="8">
    <location>
        <begin position="598"/>
        <end position="631"/>
    </location>
</feature>
<dbReference type="GO" id="GO:0046900">
    <property type="term" value="P:tetrahydrofolylpolyglutamate metabolic process"/>
    <property type="evidence" value="ECO:0007669"/>
    <property type="project" value="TreeGrafter"/>
</dbReference>
<dbReference type="InterPro" id="IPR045345">
    <property type="entry name" value="Gag_p24_C"/>
</dbReference>
<dbReference type="InterPro" id="IPR015527">
    <property type="entry name" value="Pept_C26_g-glut_hydrolase"/>
</dbReference>
<comment type="caution">
    <text evidence="11">The sequence shown here is derived from an EMBL/GenBank/DDBJ whole genome shotgun (WGS) entry which is preliminary data.</text>
</comment>
<evidence type="ECO:0000256" key="2">
    <source>
        <dbReference type="ARBA" id="ARBA00011083"/>
    </source>
</evidence>
<organism evidence="11 12">
    <name type="scientific">Zosterops borbonicus</name>
    <dbReference type="NCBI Taxonomy" id="364589"/>
    <lineage>
        <taxon>Eukaryota</taxon>
        <taxon>Metazoa</taxon>
        <taxon>Chordata</taxon>
        <taxon>Craniata</taxon>
        <taxon>Vertebrata</taxon>
        <taxon>Euteleostomi</taxon>
        <taxon>Archelosauria</taxon>
        <taxon>Archosauria</taxon>
        <taxon>Dinosauria</taxon>
        <taxon>Saurischia</taxon>
        <taxon>Theropoda</taxon>
        <taxon>Coelurosauria</taxon>
        <taxon>Aves</taxon>
        <taxon>Neognathae</taxon>
        <taxon>Neoaves</taxon>
        <taxon>Telluraves</taxon>
        <taxon>Australaves</taxon>
        <taxon>Passeriformes</taxon>
        <taxon>Sylvioidea</taxon>
        <taxon>Zosteropidae</taxon>
        <taxon>Zosterops</taxon>
    </lineage>
</organism>
<dbReference type="InterPro" id="IPR008916">
    <property type="entry name" value="Retrov_capsid_C"/>
</dbReference>
<evidence type="ECO:0000256" key="1">
    <source>
        <dbReference type="ARBA" id="ARBA00004239"/>
    </source>
</evidence>
<dbReference type="EMBL" id="SWJQ01000186">
    <property type="protein sequence ID" value="TRZ19391.1"/>
    <property type="molecule type" value="Genomic_DNA"/>
</dbReference>
<dbReference type="FunFam" id="3.40.50.880:FF:000024">
    <property type="entry name" value="Folate gamma-glutamyl hydrolase"/>
    <property type="match status" value="1"/>
</dbReference>
<evidence type="ECO:0000256" key="9">
    <source>
        <dbReference type="SAM" id="SignalP"/>
    </source>
</evidence>
<dbReference type="PROSITE" id="PS51275">
    <property type="entry name" value="PEPTIDASE_C26_GGH"/>
    <property type="match status" value="1"/>
</dbReference>
<name>A0A8K1GK87_9PASS</name>
<keyword evidence="12" id="KW-1185">Reference proteome</keyword>
<dbReference type="PANTHER" id="PTHR11315:SF20">
    <property type="entry name" value="GAMMA-GLUTAMYL HYDROLASE"/>
    <property type="match status" value="1"/>
</dbReference>
<feature type="domain" description="Retroviral nucleocapsid Gag protein p24 C-terminal" evidence="10">
    <location>
        <begin position="516"/>
        <end position="587"/>
    </location>
</feature>
<proteinExistence type="inferred from homology"/>
<keyword evidence="4 9" id="KW-0732">Signal</keyword>
<feature type="active site" evidence="7">
    <location>
        <position position="251"/>
    </location>
</feature>
<feature type="region of interest" description="Disordered" evidence="8">
    <location>
        <begin position="287"/>
        <end position="362"/>
    </location>
</feature>
<dbReference type="PROSITE" id="PS51273">
    <property type="entry name" value="GATASE_TYPE_1"/>
    <property type="match status" value="1"/>
</dbReference>
<sequence>MGRLSGLGPVAAAALVLVLLRCGSGASLARRDLSAGRNDRPIIGILSQECHFDEYQRFGRSYIAASYVKFVESAGARAVPIRLNLTDEEYDKIFHSINGVLLPGGGVDLKTSEYSRVAKIFYHKALEANDKGDYFPIWGTCLGHEELTYLTSGEILLVHTKTNGFSLPLNFTSAAKESKMFRNFPDDVLHALATEPLTSNFHVWSLSMENFTNNEKLRNFYNVLTTNTDDEVEFISTMEAYKYPIYGLQWHPEKNPFEWKDSPGIPHSPSAVRAAYYMADFFVNEAPPKGRGFPDPTPPSRGSERAPDPSQKGVTAEKKDTPLSYRKLRPFPSDSHAPSFRSHDGDPEVEQNDSVEEESQFPQLNPVVYKRGRGGVERANWQQIPQSVVKELMKALKEYGRSSPYFLGLLNGQLTGNVVVPHDLKYLFRCLHSKTEYQLWEATWKELLLDALPSLLEAPDTSVDSEGNEITLKHLMGEGPWESPQKQAEEIPSEILGVVAKLAEKAFVIMRPSVALTSYLDVFQGTNENYLAFVERLTAAIEQQEEDEIARGQLLLSLAFKHANEVCKRAILTLPRSKKHSLQDYIKVVTEVVPLMTPGKSEKKDKRPNAAAAEATVPAMPQSTSHPRNRDDIENIVGMSTIPSKDDQVALASRLGLAHRDSVQERRYLVYNWH</sequence>
<comment type="catalytic activity">
    <reaction evidence="7">
        <text>(6S)-5,6,7,8-tetrahydrofolyl-(gamma-L-Glu)(n) + (n-1) H2O = (6S)-5,6,7,8-tetrahydrofolate + (n-1) L-glutamate</text>
        <dbReference type="Rhea" id="RHEA:56784"/>
        <dbReference type="Rhea" id="RHEA-COMP:14738"/>
        <dbReference type="ChEBI" id="CHEBI:15377"/>
        <dbReference type="ChEBI" id="CHEBI:29985"/>
        <dbReference type="ChEBI" id="CHEBI:57453"/>
        <dbReference type="ChEBI" id="CHEBI:141005"/>
        <dbReference type="EC" id="3.4.19.9"/>
    </reaction>
</comment>
<feature type="compositionally biased region" description="Acidic residues" evidence="8">
    <location>
        <begin position="347"/>
        <end position="359"/>
    </location>
</feature>
<evidence type="ECO:0000313" key="11">
    <source>
        <dbReference type="EMBL" id="TRZ19391.1"/>
    </source>
</evidence>
<feature type="chain" id="PRO_5035422191" description="folate gamma-glutamyl hydrolase" evidence="9">
    <location>
        <begin position="26"/>
        <end position="674"/>
    </location>
</feature>
<evidence type="ECO:0000256" key="6">
    <source>
        <dbReference type="PIRSR" id="PIRSR615527-1"/>
    </source>
</evidence>
<evidence type="ECO:0000256" key="3">
    <source>
        <dbReference type="ARBA" id="ARBA00022525"/>
    </source>
</evidence>
<dbReference type="Gene3D" id="3.40.50.880">
    <property type="match status" value="1"/>
</dbReference>
<dbReference type="OrthoDB" id="64220at2759"/>
<dbReference type="GO" id="GO:0016032">
    <property type="term" value="P:viral process"/>
    <property type="evidence" value="ECO:0007669"/>
    <property type="project" value="InterPro"/>
</dbReference>
<reference evidence="11" key="1">
    <citation type="submission" date="2019-04" db="EMBL/GenBank/DDBJ databases">
        <title>Genome assembly of Zosterops borbonicus 15179.</title>
        <authorList>
            <person name="Leroy T."/>
            <person name="Anselmetti Y."/>
            <person name="Tilak M.-K."/>
            <person name="Nabholz B."/>
        </authorList>
    </citation>
    <scope>NUCLEOTIDE SEQUENCE</scope>
    <source>
        <strain evidence="11">HGM_15179</strain>
        <tissue evidence="11">Muscle</tissue>
    </source>
</reference>
<keyword evidence="5 7" id="KW-0378">Hydrolase</keyword>
<comment type="similarity">
    <text evidence="2">Belongs to the peptidase C26 family.</text>
</comment>
<dbReference type="Proteomes" id="UP000796761">
    <property type="component" value="Unassembled WGS sequence"/>
</dbReference>
<feature type="active site" description="Nucleophile" evidence="6 7">
    <location>
        <position position="141"/>
    </location>
</feature>
<feature type="signal peptide" evidence="9">
    <location>
        <begin position="1"/>
        <end position="25"/>
    </location>
</feature>
<accession>A0A8K1GK87</accession>
<dbReference type="InterPro" id="IPR011697">
    <property type="entry name" value="Peptidase_C26"/>
</dbReference>
<dbReference type="GO" id="GO:0005773">
    <property type="term" value="C:vacuole"/>
    <property type="evidence" value="ECO:0007669"/>
    <property type="project" value="TreeGrafter"/>
</dbReference>
<feature type="active site" description="Proton donor" evidence="6">
    <location>
        <position position="251"/>
    </location>
</feature>
<protein>
    <recommendedName>
        <fullName evidence="7">folate gamma-glutamyl hydrolase</fullName>
        <ecNumber evidence="7">3.4.19.9</ecNumber>
    </recommendedName>
</protein>
<dbReference type="SUPFAM" id="SSF47943">
    <property type="entry name" value="Retrovirus capsid protein, N-terminal core domain"/>
    <property type="match status" value="1"/>
</dbReference>
<evidence type="ECO:0000256" key="4">
    <source>
        <dbReference type="ARBA" id="ARBA00022729"/>
    </source>
</evidence>
<evidence type="ECO:0000259" key="10">
    <source>
        <dbReference type="Pfam" id="PF19317"/>
    </source>
</evidence>
<evidence type="ECO:0000313" key="12">
    <source>
        <dbReference type="Proteomes" id="UP000796761"/>
    </source>
</evidence>
<keyword evidence="3" id="KW-0964">Secreted</keyword>
<dbReference type="SUPFAM" id="SSF52317">
    <property type="entry name" value="Class I glutamine amidotransferase-like"/>
    <property type="match status" value="1"/>
</dbReference>
<dbReference type="Pfam" id="PF07722">
    <property type="entry name" value="Peptidase_C26"/>
    <property type="match status" value="1"/>
</dbReference>
<dbReference type="PANTHER" id="PTHR11315">
    <property type="entry name" value="PROTEASE FAMILY C26 GAMMA-GLUTAMYL HYDROLASE"/>
    <property type="match status" value="1"/>
</dbReference>
<dbReference type="AlphaFoldDB" id="A0A8K1GK87"/>